<feature type="transmembrane region" description="Helical" evidence="7">
    <location>
        <begin position="319"/>
        <end position="342"/>
    </location>
</feature>
<protein>
    <submittedName>
        <fullName evidence="8">PST family polysaccharide transporter</fullName>
    </submittedName>
</protein>
<evidence type="ECO:0000256" key="2">
    <source>
        <dbReference type="ARBA" id="ARBA00007430"/>
    </source>
</evidence>
<sequence length="486" mass="50424">MNDRLAAAAVRGSLWLGLVNLLSKSSQILVTLVLAAWFSEGELGVVTLVVAVVNIGQVVQSMGVYDLISRTEREPRRMAGTVLTLSVGTAGALAVVVLLVAEPAAAALGAPAAAPLLGLAALSLPFSAAGGVQMGLMHRDLDFRKRLLPDAGGAVLGAAVTVVLAALGDGPRALVLGLLCAAVAQPVLGVLVGVRVRFRWEPAAVTEAVRWIAVVGPAAIVAILLVNVDYLLLGHLLGADAVGRYSLAYRIAWVPYITVAIVLGAVAFPVYSKLIRTGCREELPTAVSRFTRAVLVLTGGLYLLAAVLGDRVVLLGERWAPAAGPLVALCFYGLAISLLHGWYEAIRATGRTRLYLALQAGHLLVLVVMLVLLTRHGVLAAAVAQAVAAWLLVPVTWWALVRLDLAQPLPELGGTAARVVLAGLVAGGGVVLLDRSGFFGPPTSITGSCVAAVVLLLGYTAVSLAAHRGAVRELRDLRHTTSGGRR</sequence>
<feature type="transmembrane region" description="Helical" evidence="7">
    <location>
        <begin position="44"/>
        <end position="68"/>
    </location>
</feature>
<dbReference type="EMBL" id="JAGGMS010000001">
    <property type="protein sequence ID" value="MBP2182624.1"/>
    <property type="molecule type" value="Genomic_DNA"/>
</dbReference>
<dbReference type="InterPro" id="IPR050833">
    <property type="entry name" value="Poly_Biosynth_Transport"/>
</dbReference>
<feature type="transmembrane region" description="Helical" evidence="7">
    <location>
        <begin position="379"/>
        <end position="400"/>
    </location>
</feature>
<evidence type="ECO:0000256" key="5">
    <source>
        <dbReference type="ARBA" id="ARBA00022989"/>
    </source>
</evidence>
<dbReference type="PANTHER" id="PTHR30250:SF10">
    <property type="entry name" value="LIPOPOLYSACCHARIDE BIOSYNTHESIS PROTEIN WZXC"/>
    <property type="match status" value="1"/>
</dbReference>
<evidence type="ECO:0000256" key="6">
    <source>
        <dbReference type="ARBA" id="ARBA00023136"/>
    </source>
</evidence>
<reference evidence="8 9" key="1">
    <citation type="submission" date="2021-03" db="EMBL/GenBank/DDBJ databases">
        <title>Sequencing the genomes of 1000 actinobacteria strains.</title>
        <authorList>
            <person name="Klenk H.-P."/>
        </authorList>
    </citation>
    <scope>NUCLEOTIDE SEQUENCE [LARGE SCALE GENOMIC DNA]</scope>
    <source>
        <strain evidence="8 9">DSM 45510</strain>
    </source>
</reference>
<keyword evidence="3" id="KW-1003">Cell membrane</keyword>
<dbReference type="Pfam" id="PF13440">
    <property type="entry name" value="Polysacc_synt_3"/>
    <property type="match status" value="1"/>
</dbReference>
<proteinExistence type="inferred from homology"/>
<accession>A0ABS4PT72</accession>
<feature type="transmembrane region" description="Helical" evidence="7">
    <location>
        <begin position="80"/>
        <end position="101"/>
    </location>
</feature>
<evidence type="ECO:0000256" key="3">
    <source>
        <dbReference type="ARBA" id="ARBA00022475"/>
    </source>
</evidence>
<keyword evidence="6 7" id="KW-0472">Membrane</keyword>
<keyword evidence="4 7" id="KW-0812">Transmembrane</keyword>
<feature type="transmembrane region" description="Helical" evidence="7">
    <location>
        <begin position="147"/>
        <end position="167"/>
    </location>
</feature>
<comment type="caution">
    <text evidence="8">The sequence shown here is derived from an EMBL/GenBank/DDBJ whole genome shotgun (WGS) entry which is preliminary data.</text>
</comment>
<feature type="transmembrane region" description="Helical" evidence="7">
    <location>
        <begin position="253"/>
        <end position="272"/>
    </location>
</feature>
<feature type="transmembrane region" description="Helical" evidence="7">
    <location>
        <begin position="445"/>
        <end position="466"/>
    </location>
</feature>
<gene>
    <name evidence="8" type="ORF">JOM49_004150</name>
</gene>
<evidence type="ECO:0000256" key="4">
    <source>
        <dbReference type="ARBA" id="ARBA00022692"/>
    </source>
</evidence>
<feature type="transmembrane region" description="Helical" evidence="7">
    <location>
        <begin position="208"/>
        <end position="233"/>
    </location>
</feature>
<feature type="transmembrane region" description="Helical" evidence="7">
    <location>
        <begin position="293"/>
        <end position="313"/>
    </location>
</feature>
<comment type="subcellular location">
    <subcellularLocation>
        <location evidence="1">Cell membrane</location>
        <topology evidence="1">Multi-pass membrane protein</topology>
    </subcellularLocation>
</comment>
<dbReference type="Proteomes" id="UP000741013">
    <property type="component" value="Unassembled WGS sequence"/>
</dbReference>
<organism evidence="8 9">
    <name type="scientific">Amycolatopsis magusensis</name>
    <dbReference type="NCBI Taxonomy" id="882444"/>
    <lineage>
        <taxon>Bacteria</taxon>
        <taxon>Bacillati</taxon>
        <taxon>Actinomycetota</taxon>
        <taxon>Actinomycetes</taxon>
        <taxon>Pseudonocardiales</taxon>
        <taxon>Pseudonocardiaceae</taxon>
        <taxon>Amycolatopsis</taxon>
    </lineage>
</organism>
<keyword evidence="9" id="KW-1185">Reference proteome</keyword>
<name>A0ABS4PT72_9PSEU</name>
<evidence type="ECO:0000256" key="1">
    <source>
        <dbReference type="ARBA" id="ARBA00004651"/>
    </source>
</evidence>
<feature type="transmembrane region" description="Helical" evidence="7">
    <location>
        <begin position="412"/>
        <end position="433"/>
    </location>
</feature>
<feature type="transmembrane region" description="Helical" evidence="7">
    <location>
        <begin position="354"/>
        <end position="373"/>
    </location>
</feature>
<feature type="transmembrane region" description="Helical" evidence="7">
    <location>
        <begin position="113"/>
        <end position="135"/>
    </location>
</feature>
<feature type="transmembrane region" description="Helical" evidence="7">
    <location>
        <begin position="173"/>
        <end position="196"/>
    </location>
</feature>
<keyword evidence="5 7" id="KW-1133">Transmembrane helix</keyword>
<evidence type="ECO:0000313" key="9">
    <source>
        <dbReference type="Proteomes" id="UP000741013"/>
    </source>
</evidence>
<dbReference type="RefSeq" id="WP_209665906.1">
    <property type="nucleotide sequence ID" value="NZ_JAGGMS010000001.1"/>
</dbReference>
<feature type="transmembrane region" description="Helical" evidence="7">
    <location>
        <begin position="12"/>
        <end position="38"/>
    </location>
</feature>
<evidence type="ECO:0000313" key="8">
    <source>
        <dbReference type="EMBL" id="MBP2182624.1"/>
    </source>
</evidence>
<dbReference type="PANTHER" id="PTHR30250">
    <property type="entry name" value="PST FAMILY PREDICTED COLANIC ACID TRANSPORTER"/>
    <property type="match status" value="1"/>
</dbReference>
<evidence type="ECO:0000256" key="7">
    <source>
        <dbReference type="SAM" id="Phobius"/>
    </source>
</evidence>
<comment type="similarity">
    <text evidence="2">Belongs to the polysaccharide synthase family.</text>
</comment>